<comment type="caution">
    <text evidence="2">The sequence shown here is derived from an EMBL/GenBank/DDBJ whole genome shotgun (WGS) entry which is preliminary data.</text>
</comment>
<organism evidence="2 3">
    <name type="scientific">Methylobacterium trifolii</name>
    <dbReference type="NCBI Taxonomy" id="1003092"/>
    <lineage>
        <taxon>Bacteria</taxon>
        <taxon>Pseudomonadati</taxon>
        <taxon>Pseudomonadota</taxon>
        <taxon>Alphaproteobacteria</taxon>
        <taxon>Hyphomicrobiales</taxon>
        <taxon>Methylobacteriaceae</taxon>
        <taxon>Methylobacterium</taxon>
    </lineage>
</organism>
<dbReference type="EMBL" id="BPRB01000108">
    <property type="protein sequence ID" value="GJE59985.1"/>
    <property type="molecule type" value="Genomic_DNA"/>
</dbReference>
<reference evidence="2" key="1">
    <citation type="journal article" date="2021" name="Front. Microbiol.">
        <title>Comprehensive Comparative Genomics and Phenotyping of Methylobacterium Species.</title>
        <authorList>
            <person name="Alessa O."/>
            <person name="Ogura Y."/>
            <person name="Fujitani Y."/>
            <person name="Takami H."/>
            <person name="Hayashi T."/>
            <person name="Sahin N."/>
            <person name="Tani A."/>
        </authorList>
    </citation>
    <scope>NUCLEOTIDE SEQUENCE</scope>
    <source>
        <strain evidence="2">DSM 23632</strain>
    </source>
</reference>
<sequence length="401" mass="41506">MLAQHRRGCGGRWAGIVEADGAREVGHGPGGRMREGADHVALRELGSLADLAHRADGAAGDAVRPEERGPVLPRAAGEDRLQDGLEFLAPRRALGGAGEPAVGAQVLPVQRRAEQAPEPVVGDADVDPAVGGGERLVGADRGMRVAAPLRAGAGGEVHAGVEGQQGGHGVEHGHVDAAALPRALALPQGRQHALRRVEPGHEVGDRGADLRRRPVRVAGDVHDAGFALEDQVVARPVRVRSGQAEARDAAIDQAGIVLPQPLEAEAEPVHRPGPEVLDHHVGGGGQPQDQVPAGRRLEVDGAALLVPVDRQEVGALAAEEGRPVGARLVAPSRLLDLDHVGAEIAELHRREGAGDHPAEVEDSHACQGRGVRPWHPQDPSSCGRGCRADGGFPRTASGGGR</sequence>
<reference evidence="2" key="2">
    <citation type="submission" date="2021-08" db="EMBL/GenBank/DDBJ databases">
        <authorList>
            <person name="Tani A."/>
            <person name="Ola A."/>
            <person name="Ogura Y."/>
            <person name="Katsura K."/>
            <person name="Hayashi T."/>
        </authorList>
    </citation>
    <scope>NUCLEOTIDE SEQUENCE</scope>
    <source>
        <strain evidence="2">DSM 23632</strain>
    </source>
</reference>
<evidence type="ECO:0000313" key="2">
    <source>
        <dbReference type="EMBL" id="GJE59985.1"/>
    </source>
</evidence>
<proteinExistence type="predicted"/>
<gene>
    <name evidence="2" type="ORF">MPOCJGCO_2094</name>
</gene>
<name>A0ABQ4U1K7_9HYPH</name>
<evidence type="ECO:0000256" key="1">
    <source>
        <dbReference type="SAM" id="MobiDB-lite"/>
    </source>
</evidence>
<protein>
    <submittedName>
        <fullName evidence="2">Uncharacterized protein</fullName>
    </submittedName>
</protein>
<dbReference type="Proteomes" id="UP001055057">
    <property type="component" value="Unassembled WGS sequence"/>
</dbReference>
<accession>A0ABQ4U1K7</accession>
<feature type="region of interest" description="Disordered" evidence="1">
    <location>
        <begin position="367"/>
        <end position="401"/>
    </location>
</feature>
<keyword evidence="3" id="KW-1185">Reference proteome</keyword>
<evidence type="ECO:0000313" key="3">
    <source>
        <dbReference type="Proteomes" id="UP001055057"/>
    </source>
</evidence>